<name>A0ABV9MTR0_9ENTE</name>
<dbReference type="EMBL" id="JBHSGS010000036">
    <property type="protein sequence ID" value="MFC4719386.1"/>
    <property type="molecule type" value="Genomic_DNA"/>
</dbReference>
<comment type="caution">
    <text evidence="2">The sequence shown here is derived from an EMBL/GenBank/DDBJ whole genome shotgun (WGS) entry which is preliminary data.</text>
</comment>
<keyword evidence="1" id="KW-0472">Membrane</keyword>
<keyword evidence="1" id="KW-1133">Transmembrane helix</keyword>
<evidence type="ECO:0000256" key="1">
    <source>
        <dbReference type="SAM" id="Phobius"/>
    </source>
</evidence>
<reference evidence="3" key="1">
    <citation type="journal article" date="2019" name="Int. J. Syst. Evol. Microbiol.">
        <title>The Global Catalogue of Microorganisms (GCM) 10K type strain sequencing project: providing services to taxonomists for standard genome sequencing and annotation.</title>
        <authorList>
            <consortium name="The Broad Institute Genomics Platform"/>
            <consortium name="The Broad Institute Genome Sequencing Center for Infectious Disease"/>
            <person name="Wu L."/>
            <person name="Ma J."/>
        </authorList>
    </citation>
    <scope>NUCLEOTIDE SEQUENCE [LARGE SCALE GENOMIC DNA]</scope>
    <source>
        <strain evidence="3">CGMCC 1.19032</strain>
    </source>
</reference>
<keyword evidence="1" id="KW-0812">Transmembrane</keyword>
<feature type="transmembrane region" description="Helical" evidence="1">
    <location>
        <begin position="34"/>
        <end position="55"/>
    </location>
</feature>
<evidence type="ECO:0000313" key="3">
    <source>
        <dbReference type="Proteomes" id="UP001595969"/>
    </source>
</evidence>
<feature type="transmembrane region" description="Helical" evidence="1">
    <location>
        <begin position="75"/>
        <end position="96"/>
    </location>
</feature>
<feature type="transmembrane region" description="Helical" evidence="1">
    <location>
        <begin position="211"/>
        <end position="231"/>
    </location>
</feature>
<protein>
    <submittedName>
        <fullName evidence="2">TraX family protein</fullName>
    </submittedName>
</protein>
<dbReference type="Pfam" id="PF05857">
    <property type="entry name" value="TraX"/>
    <property type="match status" value="1"/>
</dbReference>
<feature type="transmembrane region" description="Helical" evidence="1">
    <location>
        <begin position="177"/>
        <end position="196"/>
    </location>
</feature>
<accession>A0ABV9MTR0</accession>
<feature type="transmembrane region" description="Helical" evidence="1">
    <location>
        <begin position="108"/>
        <end position="139"/>
    </location>
</feature>
<dbReference type="RefSeq" id="WP_379962512.1">
    <property type="nucleotide sequence ID" value="NZ_JBHSGS010000036.1"/>
</dbReference>
<proteinExistence type="predicted"/>
<sequence>ARALFVFNIFLKSKLSEYSYFIYTPLVTRSKKKYFWRLFLGGVFMYGINISHNLWSGRDLTHPITGEFDFFLLLQGQNILTTLALLLLLIWGIDTIRKGQISKFQRVGIIFGLIVLLPFLVISEGGLYELPIALIFYFFRGNFKRIALAVSLVCGLLLAHTLFNYFTISDIGSLYQVLTFSNEYMMISVLPFIYYYNGERGGTGARWQKELFYYFYPIHLVVIYLLQDFLIGSF</sequence>
<gene>
    <name evidence="2" type="ORF">ACFO5I_06540</name>
</gene>
<feature type="non-terminal residue" evidence="2">
    <location>
        <position position="1"/>
    </location>
</feature>
<feature type="transmembrane region" description="Helical" evidence="1">
    <location>
        <begin position="145"/>
        <end position="165"/>
    </location>
</feature>
<dbReference type="Proteomes" id="UP001595969">
    <property type="component" value="Unassembled WGS sequence"/>
</dbReference>
<keyword evidence="3" id="KW-1185">Reference proteome</keyword>
<evidence type="ECO:0000313" key="2">
    <source>
        <dbReference type="EMBL" id="MFC4719386.1"/>
    </source>
</evidence>
<dbReference type="InterPro" id="IPR008875">
    <property type="entry name" value="TraX"/>
</dbReference>
<organism evidence="2 3">
    <name type="scientific">Enterococcus lemanii</name>
    <dbReference type="NCBI Taxonomy" id="1159752"/>
    <lineage>
        <taxon>Bacteria</taxon>
        <taxon>Bacillati</taxon>
        <taxon>Bacillota</taxon>
        <taxon>Bacilli</taxon>
        <taxon>Lactobacillales</taxon>
        <taxon>Enterococcaceae</taxon>
        <taxon>Enterococcus</taxon>
    </lineage>
</organism>